<dbReference type="PANTHER" id="PTHR45913:SF5">
    <property type="entry name" value="GENERAL TRANSCRIPTION FACTOR II-I REPEAT DOMAIN-CONTAINING PROTEIN 2A-LIKE PROTEIN"/>
    <property type="match status" value="1"/>
</dbReference>
<evidence type="ECO:0000313" key="2">
    <source>
        <dbReference type="Proteomes" id="UP000076420"/>
    </source>
</evidence>
<organism evidence="1 2">
    <name type="scientific">Biomphalaria glabrata</name>
    <name type="common">Bloodfluke planorb</name>
    <name type="synonym">Freshwater snail</name>
    <dbReference type="NCBI Taxonomy" id="6526"/>
    <lineage>
        <taxon>Eukaryota</taxon>
        <taxon>Metazoa</taxon>
        <taxon>Spiralia</taxon>
        <taxon>Lophotrochozoa</taxon>
        <taxon>Mollusca</taxon>
        <taxon>Gastropoda</taxon>
        <taxon>Heterobranchia</taxon>
        <taxon>Euthyneura</taxon>
        <taxon>Panpulmonata</taxon>
        <taxon>Hygrophila</taxon>
        <taxon>Lymnaeoidea</taxon>
        <taxon>Planorbidae</taxon>
        <taxon>Biomphalaria</taxon>
    </lineage>
</organism>
<dbReference type="Proteomes" id="UP000076420">
    <property type="component" value="Unassembled WGS sequence"/>
</dbReference>
<dbReference type="KEGG" id="bgt:106069563"/>
<protein>
    <submittedName>
        <fullName evidence="1">Uncharacterized protein</fullName>
    </submittedName>
</protein>
<accession>A0A2C9M951</accession>
<proteinExistence type="predicted"/>
<dbReference type="VEuPathDB" id="VectorBase:BGLAX_050233"/>
<dbReference type="AlphaFoldDB" id="A0A2C9M951"/>
<gene>
    <name evidence="1" type="primary">106069563</name>
</gene>
<evidence type="ECO:0000313" key="1">
    <source>
        <dbReference type="EnsemblMetazoa" id="BGLB039991-PA"/>
    </source>
</evidence>
<sequence>MVEKRYQLRLAGPFAAIHCILHQEALCGKSLQLKNVMDVVVKTMNLLRARGLNHRQFVSFLGDLETEYGELLYHTENITVEPQLLKDYVDILSRLLEDFEHRFQLFPALEPQFFLVATPFAVEVKNVPEEVQMELLDLQCDSVLKQK</sequence>
<dbReference type="EnsemblMetazoa" id="BGLB039991-RA">
    <property type="protein sequence ID" value="BGLB039991-PA"/>
    <property type="gene ID" value="BGLB039991"/>
</dbReference>
<dbReference type="VEuPathDB" id="VectorBase:BGLB039991"/>
<reference evidence="1" key="1">
    <citation type="submission" date="2020-05" db="UniProtKB">
        <authorList>
            <consortium name="EnsemblMetazoa"/>
        </authorList>
    </citation>
    <scope>IDENTIFICATION</scope>
    <source>
        <strain evidence="1">BB02</strain>
    </source>
</reference>
<dbReference type="STRING" id="6526.A0A2C9M951"/>
<dbReference type="PANTHER" id="PTHR45913">
    <property type="entry name" value="EPM2A-INTERACTING PROTEIN 1"/>
    <property type="match status" value="1"/>
</dbReference>
<name>A0A2C9M951_BIOGL</name>